<evidence type="ECO:0000313" key="2">
    <source>
        <dbReference type="EMBL" id="KAJ1198545.1"/>
    </source>
</evidence>
<dbReference type="EMBL" id="JANPWB010000003">
    <property type="protein sequence ID" value="KAJ1198545.1"/>
    <property type="molecule type" value="Genomic_DNA"/>
</dbReference>
<accession>A0AAV7VAE6</accession>
<dbReference type="Proteomes" id="UP001066276">
    <property type="component" value="Chromosome 2_1"/>
</dbReference>
<dbReference type="AlphaFoldDB" id="A0AAV7VAE6"/>
<protein>
    <submittedName>
        <fullName evidence="2">Uncharacterized protein</fullName>
    </submittedName>
</protein>
<comment type="caution">
    <text evidence="2">The sequence shown here is derived from an EMBL/GenBank/DDBJ whole genome shotgun (WGS) entry which is preliminary data.</text>
</comment>
<gene>
    <name evidence="2" type="ORF">NDU88_002384</name>
</gene>
<proteinExistence type="predicted"/>
<name>A0AAV7VAE6_PLEWA</name>
<evidence type="ECO:0000256" key="1">
    <source>
        <dbReference type="SAM" id="MobiDB-lite"/>
    </source>
</evidence>
<evidence type="ECO:0000313" key="3">
    <source>
        <dbReference type="Proteomes" id="UP001066276"/>
    </source>
</evidence>
<reference evidence="2" key="1">
    <citation type="journal article" date="2022" name="bioRxiv">
        <title>Sequencing and chromosome-scale assembly of the giantPleurodeles waltlgenome.</title>
        <authorList>
            <person name="Brown T."/>
            <person name="Elewa A."/>
            <person name="Iarovenko S."/>
            <person name="Subramanian E."/>
            <person name="Araus A.J."/>
            <person name="Petzold A."/>
            <person name="Susuki M."/>
            <person name="Suzuki K.-i.T."/>
            <person name="Hayashi T."/>
            <person name="Toyoda A."/>
            <person name="Oliveira C."/>
            <person name="Osipova E."/>
            <person name="Leigh N.D."/>
            <person name="Simon A."/>
            <person name="Yun M.H."/>
        </authorList>
    </citation>
    <scope>NUCLEOTIDE SEQUENCE</scope>
    <source>
        <strain evidence="2">20211129_DDA</strain>
        <tissue evidence="2">Liver</tissue>
    </source>
</reference>
<organism evidence="2 3">
    <name type="scientific">Pleurodeles waltl</name>
    <name type="common">Iberian ribbed newt</name>
    <dbReference type="NCBI Taxonomy" id="8319"/>
    <lineage>
        <taxon>Eukaryota</taxon>
        <taxon>Metazoa</taxon>
        <taxon>Chordata</taxon>
        <taxon>Craniata</taxon>
        <taxon>Vertebrata</taxon>
        <taxon>Euteleostomi</taxon>
        <taxon>Amphibia</taxon>
        <taxon>Batrachia</taxon>
        <taxon>Caudata</taxon>
        <taxon>Salamandroidea</taxon>
        <taxon>Salamandridae</taxon>
        <taxon>Pleurodelinae</taxon>
        <taxon>Pleurodeles</taxon>
    </lineage>
</organism>
<keyword evidence="3" id="KW-1185">Reference proteome</keyword>
<feature type="region of interest" description="Disordered" evidence="1">
    <location>
        <begin position="1"/>
        <end position="22"/>
    </location>
</feature>
<sequence length="77" mass="8508">MRARWGGCLRPGSGSSVVREERRGPPLGVRDAVRADVPPVGCVSWCVRIGVISPLALCFLWTHIYHKSEVDCQFTRG</sequence>